<protein>
    <recommendedName>
        <fullName evidence="3">Fucose-specific lectin</fullName>
    </recommendedName>
</protein>
<dbReference type="Gene3D" id="2.120.10.70">
    <property type="entry name" value="Fucose-specific lectin"/>
    <property type="match status" value="1"/>
</dbReference>
<keyword evidence="2" id="KW-1185">Reference proteome</keyword>
<dbReference type="EMBL" id="SGPJ01000887">
    <property type="protein sequence ID" value="THG92870.1"/>
    <property type="molecule type" value="Genomic_DNA"/>
</dbReference>
<accession>A0A4S4K658</accession>
<sequence length="158" mass="16621">MAMTNSSRYHGARLFVPVAGAIQELRADPGSGNVMNVTSWFKGVNSKSIGVTNVYAGTKIAAVGTGKPSDLSHMRVFYQTTNGDIRSIWFRGLGWGLDPTTIAHNIPLGAPISAFVQSTGGVVDGLVVVYTDANGVLTQRVSVNEQGQWGDPSPITAA</sequence>
<name>A0A4S4K658_9APHY</name>
<reference evidence="1 2" key="1">
    <citation type="submission" date="2019-02" db="EMBL/GenBank/DDBJ databases">
        <title>Genome sequencing of the rare red list fungi Phlebia centrifuga.</title>
        <authorList>
            <person name="Buettner E."/>
            <person name="Kellner H."/>
        </authorList>
    </citation>
    <scope>NUCLEOTIDE SEQUENCE [LARGE SCALE GENOMIC DNA]</scope>
    <source>
        <strain evidence="1 2">DSM 108282</strain>
    </source>
</reference>
<gene>
    <name evidence="1" type="ORF">EW026_g8188</name>
</gene>
<dbReference type="SUPFAM" id="SSF89372">
    <property type="entry name" value="Fucose-specific lectin"/>
    <property type="match status" value="1"/>
</dbReference>
<organism evidence="1 2">
    <name type="scientific">Hermanssonia centrifuga</name>
    <dbReference type="NCBI Taxonomy" id="98765"/>
    <lineage>
        <taxon>Eukaryota</taxon>
        <taxon>Fungi</taxon>
        <taxon>Dikarya</taxon>
        <taxon>Basidiomycota</taxon>
        <taxon>Agaricomycotina</taxon>
        <taxon>Agaricomycetes</taxon>
        <taxon>Polyporales</taxon>
        <taxon>Meruliaceae</taxon>
        <taxon>Hermanssonia</taxon>
    </lineage>
</organism>
<evidence type="ECO:0000313" key="2">
    <source>
        <dbReference type="Proteomes" id="UP000309038"/>
    </source>
</evidence>
<dbReference type="AlphaFoldDB" id="A0A4S4K658"/>
<evidence type="ECO:0000313" key="1">
    <source>
        <dbReference type="EMBL" id="THG92870.1"/>
    </source>
</evidence>
<proteinExistence type="predicted"/>
<comment type="caution">
    <text evidence="1">The sequence shown here is derived from an EMBL/GenBank/DDBJ whole genome shotgun (WGS) entry which is preliminary data.</text>
</comment>
<dbReference type="Proteomes" id="UP000309038">
    <property type="component" value="Unassembled WGS sequence"/>
</dbReference>
<evidence type="ECO:0008006" key="3">
    <source>
        <dbReference type="Google" id="ProtNLM"/>
    </source>
</evidence>